<evidence type="ECO:0000256" key="1">
    <source>
        <dbReference type="ARBA" id="ARBA00022729"/>
    </source>
</evidence>
<dbReference type="InterPro" id="IPR014755">
    <property type="entry name" value="Cu-Rt/internalin_Ig-like"/>
</dbReference>
<dbReference type="AlphaFoldDB" id="A0A3B1CNB3"/>
<evidence type="ECO:0000313" key="3">
    <source>
        <dbReference type="EMBL" id="VAX26193.1"/>
    </source>
</evidence>
<dbReference type="InterPro" id="IPR032812">
    <property type="entry name" value="SbsA_Ig"/>
</dbReference>
<name>A0A3B1CNB3_9ZZZZ</name>
<proteinExistence type="predicted"/>
<dbReference type="EMBL" id="UOGF01000007">
    <property type="protein sequence ID" value="VAX26193.1"/>
    <property type="molecule type" value="Genomic_DNA"/>
</dbReference>
<keyword evidence="1" id="KW-0732">Signal</keyword>
<sequence>MRTNTQHSHTKISFGGFCLLLILSFFLTQCGKNPKQTTSAIQTPDGGFSLSLPSEIKKHQSGKNITAQLIVNGGTPINMTINLDNDQVTATTGPLSPGTHSFVIQYFLDGALIVTATSQAQIIAGQNTNIVFTPDLNVNITPSVLAKQPAENANNVVTNSSVSATFSQPMDLSSITSLNFTLNGLTASVTGTVIYSEAAANFEARFTPAEPLALAANYTANLNTGILGILGEPLSTAESWIFTTRDGAWENPQGVDFDSVADPLNGTLFPQIALDPSGNAIAVWVQNNLGTSGPNNIWANHYLKGNGWQTPELIETDDLGHAASPQVVIDSSGNAIAVWQQNDGIRNNIWANRFDATTGLWGTANLIETDNAGTADSPQIAIDLTGNAIAVWRQSDGTNNNIISNRFDIDLGTWGTVLPIESATTPALSPQIALDAAGNAIAVWVQNNGAFSIFSNRFDIGTTSWGTAEDIESDNTGDASSPQLAMDSSGRAIVVWLQNDGSDINVMSSRFVPETGWIFPPQTIETETSQAFTPEIAMDPQGNASAVWRQDDGTSFHIFSNRFDINTGLWGTPSPLETETISNLGFPQVRFDRNGNAIAVWAQLSSGDSFDNAWASRYTPSTGWQTAEKLETEDFGSAGFPQIDIDANGNAISVWIQDNGTTINVQSKRFQ</sequence>
<accession>A0A3B1CNB3</accession>
<dbReference type="Gene3D" id="2.60.40.1220">
    <property type="match status" value="1"/>
</dbReference>
<dbReference type="SUPFAM" id="SSF89372">
    <property type="entry name" value="Fucose-specific lectin"/>
    <property type="match status" value="1"/>
</dbReference>
<organism evidence="3">
    <name type="scientific">hydrothermal vent metagenome</name>
    <dbReference type="NCBI Taxonomy" id="652676"/>
    <lineage>
        <taxon>unclassified sequences</taxon>
        <taxon>metagenomes</taxon>
        <taxon>ecological metagenomes</taxon>
    </lineage>
</organism>
<protein>
    <recommendedName>
        <fullName evidence="2">SbsA Ig-like domain-containing protein</fullName>
    </recommendedName>
</protein>
<feature type="domain" description="SbsA Ig-like" evidence="2">
    <location>
        <begin position="139"/>
        <end position="244"/>
    </location>
</feature>
<gene>
    <name evidence="3" type="ORF">MNBD_NITROSPIRAE01-1191</name>
</gene>
<evidence type="ECO:0000259" key="2">
    <source>
        <dbReference type="Pfam" id="PF13205"/>
    </source>
</evidence>
<reference evidence="3" key="1">
    <citation type="submission" date="2018-06" db="EMBL/GenBank/DDBJ databases">
        <authorList>
            <person name="Zhirakovskaya E."/>
        </authorList>
    </citation>
    <scope>NUCLEOTIDE SEQUENCE</scope>
</reference>
<dbReference type="Pfam" id="PF13205">
    <property type="entry name" value="Big_5"/>
    <property type="match status" value="1"/>
</dbReference>